<dbReference type="GO" id="GO:1904257">
    <property type="term" value="P:zinc ion import into Golgi lumen"/>
    <property type="evidence" value="ECO:0007669"/>
    <property type="project" value="TreeGrafter"/>
</dbReference>
<reference evidence="12" key="1">
    <citation type="journal article" date="2020" name="Stud. Mycol.">
        <title>101 Dothideomycetes genomes: a test case for predicting lifestyles and emergence of pathogens.</title>
        <authorList>
            <person name="Haridas S."/>
            <person name="Albert R."/>
            <person name="Binder M."/>
            <person name="Bloem J."/>
            <person name="Labutti K."/>
            <person name="Salamov A."/>
            <person name="Andreopoulos B."/>
            <person name="Baker S."/>
            <person name="Barry K."/>
            <person name="Bills G."/>
            <person name="Bluhm B."/>
            <person name="Cannon C."/>
            <person name="Castanera R."/>
            <person name="Culley D."/>
            <person name="Daum C."/>
            <person name="Ezra D."/>
            <person name="Gonzalez J."/>
            <person name="Henrissat B."/>
            <person name="Kuo A."/>
            <person name="Liang C."/>
            <person name="Lipzen A."/>
            <person name="Lutzoni F."/>
            <person name="Magnuson J."/>
            <person name="Mondo S."/>
            <person name="Nolan M."/>
            <person name="Ohm R."/>
            <person name="Pangilinan J."/>
            <person name="Park H.-J."/>
            <person name="Ramirez L."/>
            <person name="Alfaro M."/>
            <person name="Sun H."/>
            <person name="Tritt A."/>
            <person name="Yoshinaga Y."/>
            <person name="Zwiers L.-H."/>
            <person name="Turgeon B."/>
            <person name="Goodwin S."/>
            <person name="Spatafora J."/>
            <person name="Crous P."/>
            <person name="Grigoriev I."/>
        </authorList>
    </citation>
    <scope>NUCLEOTIDE SEQUENCE</scope>
    <source>
        <strain evidence="12">CBS 115976</strain>
    </source>
</reference>
<dbReference type="InterPro" id="IPR058533">
    <property type="entry name" value="Cation_efflux_TM"/>
</dbReference>
<feature type="transmembrane region" description="Helical" evidence="10">
    <location>
        <begin position="625"/>
        <end position="643"/>
    </location>
</feature>
<keyword evidence="5 10" id="KW-1133">Transmembrane helix</keyword>
<dbReference type="GO" id="GO:0005794">
    <property type="term" value="C:Golgi apparatus"/>
    <property type="evidence" value="ECO:0007669"/>
    <property type="project" value="TreeGrafter"/>
</dbReference>
<dbReference type="Gene3D" id="1.20.1510.10">
    <property type="entry name" value="Cation efflux protein transmembrane domain"/>
    <property type="match status" value="1"/>
</dbReference>
<dbReference type="GO" id="GO:0005789">
    <property type="term" value="C:endoplasmic reticulum membrane"/>
    <property type="evidence" value="ECO:0007669"/>
    <property type="project" value="UniProtKB-SubCell"/>
</dbReference>
<feature type="compositionally biased region" description="Polar residues" evidence="9">
    <location>
        <begin position="685"/>
        <end position="695"/>
    </location>
</feature>
<feature type="compositionally biased region" description="Low complexity" evidence="9">
    <location>
        <begin position="867"/>
        <end position="877"/>
    </location>
</feature>
<evidence type="ECO:0000256" key="3">
    <source>
        <dbReference type="ARBA" id="ARBA00022448"/>
    </source>
</evidence>
<evidence type="ECO:0000313" key="13">
    <source>
        <dbReference type="Proteomes" id="UP000799302"/>
    </source>
</evidence>
<name>A0A6A6UGZ8_9PEZI</name>
<organism evidence="12 13">
    <name type="scientific">Microthyrium microscopicum</name>
    <dbReference type="NCBI Taxonomy" id="703497"/>
    <lineage>
        <taxon>Eukaryota</taxon>
        <taxon>Fungi</taxon>
        <taxon>Dikarya</taxon>
        <taxon>Ascomycota</taxon>
        <taxon>Pezizomycotina</taxon>
        <taxon>Dothideomycetes</taxon>
        <taxon>Dothideomycetes incertae sedis</taxon>
        <taxon>Microthyriales</taxon>
        <taxon>Microthyriaceae</taxon>
        <taxon>Microthyrium</taxon>
    </lineage>
</organism>
<feature type="transmembrane region" description="Helical" evidence="10">
    <location>
        <begin position="288"/>
        <end position="309"/>
    </location>
</feature>
<feature type="transmembrane region" description="Helical" evidence="10">
    <location>
        <begin position="315"/>
        <end position="335"/>
    </location>
</feature>
<evidence type="ECO:0000256" key="5">
    <source>
        <dbReference type="ARBA" id="ARBA00022989"/>
    </source>
</evidence>
<dbReference type="Pfam" id="PF01545">
    <property type="entry name" value="Cation_efflux"/>
    <property type="match status" value="1"/>
</dbReference>
<evidence type="ECO:0000256" key="7">
    <source>
        <dbReference type="ARBA" id="ARBA00023136"/>
    </source>
</evidence>
<evidence type="ECO:0000256" key="6">
    <source>
        <dbReference type="ARBA" id="ARBA00023065"/>
    </source>
</evidence>
<feature type="compositionally biased region" description="Basic and acidic residues" evidence="9">
    <location>
        <begin position="831"/>
        <end position="849"/>
    </location>
</feature>
<dbReference type="InterPro" id="IPR027469">
    <property type="entry name" value="Cation_efflux_TMD_sf"/>
</dbReference>
<protein>
    <recommendedName>
        <fullName evidence="8">Zinc transporter</fullName>
    </recommendedName>
</protein>
<dbReference type="GO" id="GO:0005385">
    <property type="term" value="F:zinc ion transmembrane transporter activity"/>
    <property type="evidence" value="ECO:0007669"/>
    <property type="project" value="UniProtKB-UniRule"/>
</dbReference>
<dbReference type="GO" id="GO:0006882">
    <property type="term" value="P:intracellular zinc ion homeostasis"/>
    <property type="evidence" value="ECO:0007669"/>
    <property type="project" value="InterPro"/>
</dbReference>
<keyword evidence="13" id="KW-1185">Reference proteome</keyword>
<dbReference type="GO" id="GO:0031410">
    <property type="term" value="C:cytoplasmic vesicle"/>
    <property type="evidence" value="ECO:0007669"/>
    <property type="project" value="TreeGrafter"/>
</dbReference>
<comment type="function">
    <text evidence="8">Functions as a zinc transporter.</text>
</comment>
<feature type="region of interest" description="Disordered" evidence="9">
    <location>
        <begin position="89"/>
        <end position="131"/>
    </location>
</feature>
<feature type="transmembrane region" description="Helical" evidence="10">
    <location>
        <begin position="710"/>
        <end position="729"/>
    </location>
</feature>
<dbReference type="InterPro" id="IPR045316">
    <property type="entry name" value="Msc2-like"/>
</dbReference>
<proteinExistence type="inferred from homology"/>
<feature type="region of interest" description="Disordered" evidence="9">
    <location>
        <begin position="648"/>
        <end position="703"/>
    </location>
</feature>
<dbReference type="OrthoDB" id="78669at2759"/>
<evidence type="ECO:0000256" key="1">
    <source>
        <dbReference type="ARBA" id="ARBA00004141"/>
    </source>
</evidence>
<feature type="transmembrane region" description="Helical" evidence="10">
    <location>
        <begin position="591"/>
        <end position="613"/>
    </location>
</feature>
<feature type="region of interest" description="Disordered" evidence="9">
    <location>
        <begin position="810"/>
        <end position="877"/>
    </location>
</feature>
<keyword evidence="7 10" id="KW-0472">Membrane</keyword>
<dbReference type="AlphaFoldDB" id="A0A6A6UGZ8"/>
<dbReference type="NCBIfam" id="TIGR01297">
    <property type="entry name" value="CDF"/>
    <property type="match status" value="1"/>
</dbReference>
<evidence type="ECO:0000256" key="2">
    <source>
        <dbReference type="ARBA" id="ARBA00008873"/>
    </source>
</evidence>
<comment type="subcellular location">
    <subcellularLocation>
        <location evidence="8">Endoplasmic reticulum membrane</location>
        <topology evidence="8">Multi-pass membrane protein</topology>
    </subcellularLocation>
    <subcellularLocation>
        <location evidence="1">Membrane</location>
        <topology evidence="1">Multi-pass membrane protein</topology>
    </subcellularLocation>
</comment>
<keyword evidence="6 8" id="KW-0406">Ion transport</keyword>
<feature type="compositionally biased region" description="Basic and acidic residues" evidence="9">
    <location>
        <begin position="468"/>
        <end position="478"/>
    </location>
</feature>
<feature type="compositionally biased region" description="Basic and acidic residues" evidence="9">
    <location>
        <begin position="810"/>
        <end position="821"/>
    </location>
</feature>
<feature type="compositionally biased region" description="Basic and acidic residues" evidence="9">
    <location>
        <begin position="653"/>
        <end position="684"/>
    </location>
</feature>
<evidence type="ECO:0000256" key="4">
    <source>
        <dbReference type="ARBA" id="ARBA00022692"/>
    </source>
</evidence>
<feature type="transmembrane region" description="Helical" evidence="10">
    <location>
        <begin position="367"/>
        <end position="386"/>
    </location>
</feature>
<feature type="region of interest" description="Disordered" evidence="9">
    <location>
        <begin position="468"/>
        <end position="491"/>
    </location>
</feature>
<accession>A0A6A6UGZ8</accession>
<dbReference type="Proteomes" id="UP000799302">
    <property type="component" value="Unassembled WGS sequence"/>
</dbReference>
<dbReference type="PANTHER" id="PTHR45755:SF4">
    <property type="entry name" value="ZINC TRANSPORTER 7"/>
    <property type="match status" value="1"/>
</dbReference>
<keyword evidence="4 10" id="KW-0812">Transmembrane</keyword>
<feature type="compositionally biased region" description="Basic and acidic residues" evidence="9">
    <location>
        <begin position="61"/>
        <end position="71"/>
    </location>
</feature>
<feature type="transmembrane region" description="Helical" evidence="10">
    <location>
        <begin position="392"/>
        <end position="410"/>
    </location>
</feature>
<comment type="similarity">
    <text evidence="2 8">Belongs to the cation diffusion facilitator (CDF) transporter (TC 2.A.4) family. SLC30A subfamily.</text>
</comment>
<feature type="transmembrane region" description="Helical" evidence="10">
    <location>
        <begin position="240"/>
        <end position="267"/>
    </location>
</feature>
<dbReference type="FunFam" id="1.20.1510.10:FF:000014">
    <property type="entry name" value="Cation efflux protein/ zinc transporter"/>
    <property type="match status" value="1"/>
</dbReference>
<evidence type="ECO:0000256" key="8">
    <source>
        <dbReference type="RuleBase" id="RU369017"/>
    </source>
</evidence>
<keyword evidence="3 8" id="KW-0813">Transport</keyword>
<evidence type="ECO:0000313" key="12">
    <source>
        <dbReference type="EMBL" id="KAF2671090.1"/>
    </source>
</evidence>
<feature type="domain" description="Cation efflux protein transmembrane" evidence="11">
    <location>
        <begin position="523"/>
        <end position="767"/>
    </location>
</feature>
<evidence type="ECO:0000256" key="9">
    <source>
        <dbReference type="SAM" id="MobiDB-lite"/>
    </source>
</evidence>
<feature type="transmembrane region" description="Helical" evidence="10">
    <location>
        <begin position="521"/>
        <end position="540"/>
    </location>
</feature>
<feature type="transmembrane region" description="Helical" evidence="10">
    <location>
        <begin position="741"/>
        <end position="759"/>
    </location>
</feature>
<dbReference type="InterPro" id="IPR002524">
    <property type="entry name" value="Cation_efflux"/>
</dbReference>
<dbReference type="PANTHER" id="PTHR45755">
    <property type="match status" value="1"/>
</dbReference>
<keyword evidence="8" id="KW-0256">Endoplasmic reticulum</keyword>
<dbReference type="SUPFAM" id="SSF161111">
    <property type="entry name" value="Cation efflux protein transmembrane domain-like"/>
    <property type="match status" value="1"/>
</dbReference>
<sequence length="943" mass="103747">MATTLNAGLFTVDDPFSSRDRPVSYALTDPSITPPATENFELLDSRKLSNVDPFEPITDQNQEHKTPDHSNHGVSDFHPVQAIKATATAVMARPSLRPRGESDLGRPATGHYDKVANGSSVRSQNDVHADSELASNPRQILSGILLPLPWIFASASFEAHTSSSSTSSPLAETSESNKIHKAIWLASVASSITLLCVSAIWRIKSIGTEQTGRPRFNRQKTRTRRKNDVKFWIPVAQRGLGVWLMFFSVMLLGGFVSSLLMVLILSTGMGTWIFQQSASNILKDCQRYQLTLVATGLIFLGSAAAHLFSGAYAPLVGYTTFLAAVLLIPSSLLAIRKFSSPDQPWGKQIDAASPLLATADNREHTAWAGYVSALLTIVLYLLSFSSTVPSGAAFWSVDLAIFSACALIYCVRNTHFQHQDSLALKTSCLVLILSSFWSKSYPSFFVHTGAVILAFSCSFLDHTPKNQAHHDHSHDSKHSHSTHLHTPSNTQHSRFTGYVLTYTTPGSVINTIVSERDSRRIAYFGCLNLAFMLVQFFYGFVTGSLGLLTDSIHMLFDCLGLAVGLAAAVMSKWPPSLNFPYGYAKIDTLSGFANGIFLVLVSVEIVFDAIHRLREGYELRRLNELLIVSTLGFLVNIVGLTAFGHAHHHGHSHDHSHDHSHEHENGHAHGNSHDHSDSKHEHTANGHSHASQPSDTGHGHHHHNENMEGIFLHIMADALGSVAVIISTLLTKYSSWHGWDPLASCIIAILIFFSALPLVKSSGTRLLMSLPNDAEYKCRGALQGISDLVDVIGYSGVRLWLKDVENETEDHSHSHSHDHDHGHKHSHKKSPSHDHDHEHSHPHNHDHSHDHHNHKGENGHANTHNHTATFPSTSPSTKPTWIFGTMHIIATRNAEMDLVRTRVDAYLRSHGMDMVVHVEHEGDRCWCGGGQTYSPRKGSAPAP</sequence>
<evidence type="ECO:0000259" key="11">
    <source>
        <dbReference type="Pfam" id="PF01545"/>
    </source>
</evidence>
<dbReference type="EMBL" id="MU004233">
    <property type="protein sequence ID" value="KAF2671090.1"/>
    <property type="molecule type" value="Genomic_DNA"/>
</dbReference>
<evidence type="ECO:0000256" key="10">
    <source>
        <dbReference type="SAM" id="Phobius"/>
    </source>
</evidence>
<feature type="region of interest" description="Disordered" evidence="9">
    <location>
        <begin position="51"/>
        <end position="76"/>
    </location>
</feature>
<gene>
    <name evidence="12" type="ORF">BT63DRAFT_477642</name>
</gene>